<feature type="compositionally biased region" description="Polar residues" evidence="1">
    <location>
        <begin position="90"/>
        <end position="99"/>
    </location>
</feature>
<dbReference type="Pfam" id="PF12273">
    <property type="entry name" value="RCR"/>
    <property type="match status" value="1"/>
</dbReference>
<name>A0AAV5RJ54_STABA</name>
<keyword evidence="4" id="KW-1185">Reference proteome</keyword>
<evidence type="ECO:0000256" key="1">
    <source>
        <dbReference type="SAM" id="MobiDB-lite"/>
    </source>
</evidence>
<comment type="caution">
    <text evidence="3">The sequence shown here is derived from an EMBL/GenBank/DDBJ whole genome shotgun (WGS) entry which is preliminary data.</text>
</comment>
<evidence type="ECO:0000313" key="3">
    <source>
        <dbReference type="EMBL" id="GMM51550.1"/>
    </source>
</evidence>
<dbReference type="Proteomes" id="UP001362899">
    <property type="component" value="Unassembled WGS sequence"/>
</dbReference>
<proteinExistence type="predicted"/>
<gene>
    <name evidence="3" type="ORF">DASB73_025130</name>
</gene>
<sequence length="164" mass="18879">MAYEEVDSSEKINVLITGTLSYLSRRDDGYDDGDGSPQGYVKWVFVGVIVVVVVSLMVMFYFYAKRRRERLQSFWSGGNSGYRHNDEDSSSQIGMFSQPRTHHRNRRRHSTREVNEDVDPVPTYHADPGDDDLGFYDAEGNYNTHEPPPYEPPKAAVRREYESS</sequence>
<feature type="transmembrane region" description="Helical" evidence="2">
    <location>
        <begin position="43"/>
        <end position="64"/>
    </location>
</feature>
<reference evidence="3 4" key="1">
    <citation type="journal article" date="2023" name="Elife">
        <title>Identification of key yeast species and microbe-microbe interactions impacting larval growth of Drosophila in the wild.</title>
        <authorList>
            <person name="Mure A."/>
            <person name="Sugiura Y."/>
            <person name="Maeda R."/>
            <person name="Honda K."/>
            <person name="Sakurai N."/>
            <person name="Takahashi Y."/>
            <person name="Watada M."/>
            <person name="Katoh T."/>
            <person name="Gotoh A."/>
            <person name="Gotoh Y."/>
            <person name="Taniguchi I."/>
            <person name="Nakamura K."/>
            <person name="Hayashi T."/>
            <person name="Katayama T."/>
            <person name="Uemura T."/>
            <person name="Hattori Y."/>
        </authorList>
    </citation>
    <scope>NUCLEOTIDE SEQUENCE [LARGE SCALE GENOMIC DNA]</scope>
    <source>
        <strain evidence="3 4">SB-73</strain>
    </source>
</reference>
<keyword evidence="2" id="KW-0812">Transmembrane</keyword>
<dbReference type="AlphaFoldDB" id="A0AAV5RJ54"/>
<feature type="region of interest" description="Disordered" evidence="1">
    <location>
        <begin position="75"/>
        <end position="164"/>
    </location>
</feature>
<feature type="compositionally biased region" description="Basic residues" evidence="1">
    <location>
        <begin position="100"/>
        <end position="110"/>
    </location>
</feature>
<accession>A0AAV5RJ54</accession>
<evidence type="ECO:0000256" key="2">
    <source>
        <dbReference type="SAM" id="Phobius"/>
    </source>
</evidence>
<evidence type="ECO:0000313" key="4">
    <source>
        <dbReference type="Proteomes" id="UP001362899"/>
    </source>
</evidence>
<protein>
    <submittedName>
        <fullName evidence="3">Uncharacterized protein</fullName>
    </submittedName>
</protein>
<dbReference type="InterPro" id="IPR020999">
    <property type="entry name" value="Chitin_synth_reg_RCR"/>
</dbReference>
<dbReference type="EMBL" id="BTGC01000008">
    <property type="protein sequence ID" value="GMM51550.1"/>
    <property type="molecule type" value="Genomic_DNA"/>
</dbReference>
<keyword evidence="2" id="KW-0472">Membrane</keyword>
<keyword evidence="2" id="KW-1133">Transmembrane helix</keyword>
<organism evidence="3 4">
    <name type="scientific">Starmerella bacillaris</name>
    <name type="common">Yeast</name>
    <name type="synonym">Candida zemplinina</name>
    <dbReference type="NCBI Taxonomy" id="1247836"/>
    <lineage>
        <taxon>Eukaryota</taxon>
        <taxon>Fungi</taxon>
        <taxon>Dikarya</taxon>
        <taxon>Ascomycota</taxon>
        <taxon>Saccharomycotina</taxon>
        <taxon>Dipodascomycetes</taxon>
        <taxon>Dipodascales</taxon>
        <taxon>Trichomonascaceae</taxon>
        <taxon>Starmerella</taxon>
    </lineage>
</organism>